<comment type="similarity">
    <text evidence="1">Belongs to the neurexin family.</text>
</comment>
<dbReference type="Pfam" id="PF00754">
    <property type="entry name" value="F5_F8_type_C"/>
    <property type="match status" value="1"/>
</dbReference>
<dbReference type="STRING" id="144197.ENSSPAP00000005804"/>
<organism evidence="3">
    <name type="scientific">Stegastes partitus</name>
    <name type="common">bicolor damselfish</name>
    <dbReference type="NCBI Taxonomy" id="144197"/>
    <lineage>
        <taxon>Eukaryota</taxon>
        <taxon>Metazoa</taxon>
        <taxon>Chordata</taxon>
        <taxon>Craniata</taxon>
        <taxon>Vertebrata</taxon>
        <taxon>Euteleostomi</taxon>
        <taxon>Actinopterygii</taxon>
        <taxon>Neopterygii</taxon>
        <taxon>Teleostei</taxon>
        <taxon>Neoteleostei</taxon>
        <taxon>Acanthomorphata</taxon>
        <taxon>Ovalentaria</taxon>
        <taxon>Pomacentridae</taxon>
        <taxon>Stegastes</taxon>
    </lineage>
</organism>
<name>A0A3B4ZHJ7_9TELE</name>
<evidence type="ECO:0000313" key="3">
    <source>
        <dbReference type="Ensembl" id="ENSSPAP00000005804.1"/>
    </source>
</evidence>
<dbReference type="InterPro" id="IPR008979">
    <property type="entry name" value="Galactose-bd-like_sf"/>
</dbReference>
<dbReference type="AlphaFoldDB" id="A0A3B4ZHJ7"/>
<proteinExistence type="inferred from homology"/>
<accession>A0A3B4ZHJ7</accession>
<sequence length="165" mass="18716">MFVIFSFFPSRPSFFQLSVLFLSCSVSRILFSFCLHIHSLSTEKCDEALASSLPHTAFTSSSVFSNGYAPGYAKLNRRGGAGGWSPLDSDHYQWLQVDLGSRKQVSAIATQGRYSSSDWTTQYRLLYSDTGRNWKPYHQDGNIWVSEQRSLFYVLTTACKYTTRS</sequence>
<dbReference type="SUPFAM" id="SSF49785">
    <property type="entry name" value="Galactose-binding domain-like"/>
    <property type="match status" value="1"/>
</dbReference>
<dbReference type="InterPro" id="IPR000421">
    <property type="entry name" value="FA58C"/>
</dbReference>
<dbReference type="Gene3D" id="2.60.120.260">
    <property type="entry name" value="Galactose-binding domain-like"/>
    <property type="match status" value="1"/>
</dbReference>
<evidence type="ECO:0000256" key="1">
    <source>
        <dbReference type="ARBA" id="ARBA00010241"/>
    </source>
</evidence>
<dbReference type="Ensembl" id="ENSSPAT00000005921.1">
    <property type="protein sequence ID" value="ENSSPAP00000005804.1"/>
    <property type="gene ID" value="ENSSPAG00000004492.1"/>
</dbReference>
<dbReference type="FunFam" id="2.60.120.260:FF:000016">
    <property type="entry name" value="Contactin-associated protein-like 4 isoform 1"/>
    <property type="match status" value="1"/>
</dbReference>
<dbReference type="PANTHER" id="PTHR24543">
    <property type="entry name" value="MULTICOPPER OXIDASE-RELATED"/>
    <property type="match status" value="1"/>
</dbReference>
<dbReference type="PROSITE" id="PS01285">
    <property type="entry name" value="FA58C_1"/>
    <property type="match status" value="1"/>
</dbReference>
<protein>
    <recommendedName>
        <fullName evidence="2">F5/8 type C domain-containing protein</fullName>
    </recommendedName>
</protein>
<evidence type="ECO:0000259" key="2">
    <source>
        <dbReference type="PROSITE" id="PS50022"/>
    </source>
</evidence>
<dbReference type="GeneTree" id="ENSGT00940000154516"/>
<dbReference type="PANTHER" id="PTHR24543:SF325">
    <property type="entry name" value="F5_8 TYPE C DOMAIN-CONTAINING PROTEIN"/>
    <property type="match status" value="1"/>
</dbReference>
<reference evidence="3" key="1">
    <citation type="submission" date="2023-09" db="UniProtKB">
        <authorList>
            <consortium name="Ensembl"/>
        </authorList>
    </citation>
    <scope>IDENTIFICATION</scope>
</reference>
<dbReference type="PROSITE" id="PS50022">
    <property type="entry name" value="FA58C_3"/>
    <property type="match status" value="1"/>
</dbReference>
<feature type="domain" description="F5/8 type C" evidence="2">
    <location>
        <begin position="45"/>
        <end position="137"/>
    </location>
</feature>